<dbReference type="PANTHER" id="PTHR44858:SF1">
    <property type="entry name" value="UDP-N-ACETYLGLUCOSAMINE--PEPTIDE N-ACETYLGLUCOSAMINYLTRANSFERASE SPINDLY-RELATED"/>
    <property type="match status" value="1"/>
</dbReference>
<protein>
    <submittedName>
        <fullName evidence="5">Tetratricopeptide repeat protein</fullName>
    </submittedName>
</protein>
<feature type="signal peptide" evidence="4">
    <location>
        <begin position="1"/>
        <end position="18"/>
    </location>
</feature>
<keyword evidence="2 3" id="KW-0802">TPR repeat</keyword>
<evidence type="ECO:0000256" key="1">
    <source>
        <dbReference type="ARBA" id="ARBA00022737"/>
    </source>
</evidence>
<evidence type="ECO:0000256" key="4">
    <source>
        <dbReference type="SAM" id="SignalP"/>
    </source>
</evidence>
<feature type="repeat" description="TPR" evidence="3">
    <location>
        <begin position="288"/>
        <end position="321"/>
    </location>
</feature>
<evidence type="ECO:0000256" key="2">
    <source>
        <dbReference type="ARBA" id="ARBA00022803"/>
    </source>
</evidence>
<gene>
    <name evidence="5" type="ORF">IEG06_11675</name>
</gene>
<evidence type="ECO:0000313" key="6">
    <source>
        <dbReference type="Proteomes" id="UP000627521"/>
    </source>
</evidence>
<dbReference type="Pfam" id="PF14559">
    <property type="entry name" value="TPR_19"/>
    <property type="match status" value="1"/>
</dbReference>
<dbReference type="Pfam" id="PF13174">
    <property type="entry name" value="TPR_6"/>
    <property type="match status" value="1"/>
</dbReference>
<feature type="repeat" description="TPR" evidence="3">
    <location>
        <begin position="219"/>
        <end position="252"/>
    </location>
</feature>
<dbReference type="InterPro" id="IPR011990">
    <property type="entry name" value="TPR-like_helical_dom_sf"/>
</dbReference>
<dbReference type="SMART" id="SM00028">
    <property type="entry name" value="TPR"/>
    <property type="match status" value="6"/>
</dbReference>
<evidence type="ECO:0000256" key="3">
    <source>
        <dbReference type="PROSITE-ProRule" id="PRU00339"/>
    </source>
</evidence>
<sequence length="379" mass="44235">MKKIIVLVNILLFVSVNAQTTVLKTADSLYDYGNFSKAIAFYNQLDNPLDYADKIAKSYYYIGNYEQAIDYYNKALLNNPNNQLIKFEQCKLLFQNGQLAKAKTHLLDLIKADQSNPNYYYYLGLVGNASDDFETAQDNFLKAYQLDQTHQNAIFELAKYSLQKRAFKKVEDYVNKGLESYPNNKKLIGLIAQKHYLNNEYHESISQFLKLLDLGETTKFVYEKLGYCYGKVYYYSKAIKYLDLALKSDPKDANNHYLLGVNYEQIRKYDLAEKHVLEAIKLLDQPLDEQYAKLGVLYNLQDKPAEAIQAFNNAIKENPKSESNYFFRTFTKLDYFKDLDAKQKEVQKFNNQFPDSKYSEILNLKLAKFKSEKFQNKTE</sequence>
<feature type="repeat" description="TPR" evidence="3">
    <location>
        <begin position="49"/>
        <end position="82"/>
    </location>
</feature>
<feature type="chain" id="PRO_5046818508" evidence="4">
    <location>
        <begin position="19"/>
        <end position="379"/>
    </location>
</feature>
<dbReference type="SUPFAM" id="SSF48452">
    <property type="entry name" value="TPR-like"/>
    <property type="match status" value="1"/>
</dbReference>
<proteinExistence type="predicted"/>
<dbReference type="PANTHER" id="PTHR44858">
    <property type="entry name" value="TETRATRICOPEPTIDE REPEAT PROTEIN 6"/>
    <property type="match status" value="1"/>
</dbReference>
<organism evidence="5 6">
    <name type="scientific">Olleya marilimosa</name>
    <dbReference type="NCBI Taxonomy" id="272164"/>
    <lineage>
        <taxon>Bacteria</taxon>
        <taxon>Pseudomonadati</taxon>
        <taxon>Bacteroidota</taxon>
        <taxon>Flavobacteriia</taxon>
        <taxon>Flavobacteriales</taxon>
        <taxon>Flavobacteriaceae</taxon>
    </lineage>
</organism>
<keyword evidence="4" id="KW-0732">Signal</keyword>
<keyword evidence="1" id="KW-0677">Repeat</keyword>
<dbReference type="Proteomes" id="UP000627521">
    <property type="component" value="Unassembled WGS sequence"/>
</dbReference>
<dbReference type="RefSeq" id="WP_191101522.1">
    <property type="nucleotide sequence ID" value="NZ_JACXXH010000006.1"/>
</dbReference>
<evidence type="ECO:0000313" key="5">
    <source>
        <dbReference type="EMBL" id="MBD3864112.1"/>
    </source>
</evidence>
<dbReference type="EMBL" id="JACXXH010000006">
    <property type="protein sequence ID" value="MBD3864112.1"/>
    <property type="molecule type" value="Genomic_DNA"/>
</dbReference>
<accession>A0ABR8M0R5</accession>
<comment type="caution">
    <text evidence="5">The sequence shown here is derived from an EMBL/GenBank/DDBJ whole genome shotgun (WGS) entry which is preliminary data.</text>
</comment>
<name>A0ABR8M0R5_9FLAO</name>
<dbReference type="InterPro" id="IPR050498">
    <property type="entry name" value="Ycf3"/>
</dbReference>
<dbReference type="PROSITE" id="PS50005">
    <property type="entry name" value="TPR"/>
    <property type="match status" value="4"/>
</dbReference>
<keyword evidence="6" id="KW-1185">Reference proteome</keyword>
<dbReference type="InterPro" id="IPR019734">
    <property type="entry name" value="TPR_rpt"/>
</dbReference>
<feature type="repeat" description="TPR" evidence="3">
    <location>
        <begin position="117"/>
        <end position="150"/>
    </location>
</feature>
<reference evidence="5 6" key="1">
    <citation type="submission" date="2020-09" db="EMBL/GenBank/DDBJ databases">
        <title>Bacillus nautilus sp. nov., Chryseoglobus crepusculi sp. nov, and Psychrobacter noctis sp. nov., isolated from deep-sea sponges from the equatorial Atlantic.</title>
        <authorList>
            <person name="Stennett H.L."/>
            <person name="Williams S.E."/>
        </authorList>
    </citation>
    <scope>NUCLEOTIDE SEQUENCE [LARGE SCALE GENOMIC DNA]</scope>
    <source>
        <strain evidence="5 6">28M-24</strain>
    </source>
</reference>
<dbReference type="Gene3D" id="1.25.40.10">
    <property type="entry name" value="Tetratricopeptide repeat domain"/>
    <property type="match status" value="2"/>
</dbReference>
<dbReference type="Pfam" id="PF13181">
    <property type="entry name" value="TPR_8"/>
    <property type="match status" value="1"/>
</dbReference>